<evidence type="ECO:0000313" key="2">
    <source>
        <dbReference type="Proteomes" id="UP000325313"/>
    </source>
</evidence>
<reference evidence="1 2" key="1">
    <citation type="submission" date="2019-05" db="EMBL/GenBank/DDBJ databases">
        <title>Emergence of the Ug99 lineage of the wheat stem rust pathogen through somatic hybridization.</title>
        <authorList>
            <person name="Li F."/>
            <person name="Upadhyaya N.M."/>
            <person name="Sperschneider J."/>
            <person name="Matny O."/>
            <person name="Nguyen-Phuc H."/>
            <person name="Mago R."/>
            <person name="Raley C."/>
            <person name="Miller M.E."/>
            <person name="Silverstein K.A.T."/>
            <person name="Henningsen E."/>
            <person name="Hirsch C.D."/>
            <person name="Visser B."/>
            <person name="Pretorius Z.A."/>
            <person name="Steffenson B.J."/>
            <person name="Schwessinger B."/>
            <person name="Dodds P.N."/>
            <person name="Figueroa M."/>
        </authorList>
    </citation>
    <scope>NUCLEOTIDE SEQUENCE [LARGE SCALE GENOMIC DNA]</scope>
    <source>
        <strain evidence="1 2">Ug99</strain>
    </source>
</reference>
<dbReference type="AlphaFoldDB" id="A0A5B0S4L0"/>
<gene>
    <name evidence="1" type="ORF">PGTUg99_011372</name>
</gene>
<accession>A0A5B0S4L0</accession>
<comment type="caution">
    <text evidence="1">The sequence shown here is derived from an EMBL/GenBank/DDBJ whole genome shotgun (WGS) entry which is preliminary data.</text>
</comment>
<protein>
    <submittedName>
        <fullName evidence="1">Uncharacterized protein</fullName>
    </submittedName>
</protein>
<proteinExistence type="predicted"/>
<organism evidence="1 2">
    <name type="scientific">Puccinia graminis f. sp. tritici</name>
    <dbReference type="NCBI Taxonomy" id="56615"/>
    <lineage>
        <taxon>Eukaryota</taxon>
        <taxon>Fungi</taxon>
        <taxon>Dikarya</taxon>
        <taxon>Basidiomycota</taxon>
        <taxon>Pucciniomycotina</taxon>
        <taxon>Pucciniomycetes</taxon>
        <taxon>Pucciniales</taxon>
        <taxon>Pucciniaceae</taxon>
        <taxon>Puccinia</taxon>
    </lineage>
</organism>
<name>A0A5B0S4L0_PUCGR</name>
<dbReference type="Proteomes" id="UP000325313">
    <property type="component" value="Unassembled WGS sequence"/>
</dbReference>
<sequence>MPMLADDLIALFAAQGGLIAPPANWKATSFRSCTCSDEKPHCSSTSGRRDSPTNNCNDWLVTNSDYFGCS</sequence>
<evidence type="ECO:0000313" key="1">
    <source>
        <dbReference type="EMBL" id="KAA1132459.1"/>
    </source>
</evidence>
<dbReference type="EMBL" id="VDEP01000080">
    <property type="protein sequence ID" value="KAA1132459.1"/>
    <property type="molecule type" value="Genomic_DNA"/>
</dbReference>